<geneLocation type="plasmid" evidence="1 2">
    <name>pMNOD04</name>
</geneLocation>
<keyword evidence="2" id="KW-1185">Reference proteome</keyword>
<organism evidence="1 2">
    <name type="scientific">Methylobacterium nodulans (strain LMG 21967 / CNCM I-2342 / ORS 2060)</name>
    <dbReference type="NCBI Taxonomy" id="460265"/>
    <lineage>
        <taxon>Bacteria</taxon>
        <taxon>Pseudomonadati</taxon>
        <taxon>Pseudomonadota</taxon>
        <taxon>Alphaproteobacteria</taxon>
        <taxon>Hyphomicrobiales</taxon>
        <taxon>Methylobacteriaceae</taxon>
        <taxon>Methylobacterium</taxon>
    </lineage>
</organism>
<evidence type="ECO:0000313" key="2">
    <source>
        <dbReference type="Proteomes" id="UP000008207"/>
    </source>
</evidence>
<evidence type="ECO:0000313" key="1">
    <source>
        <dbReference type="EMBL" id="ACL63320.1"/>
    </source>
</evidence>
<keyword evidence="1" id="KW-0614">Plasmid</keyword>
<sequence>MAVLDGNEAIVADANEVERIEAVAGSSNGRLLAVLLYGVVTSRSALVDAGGVPMMLERGRAWSGPGRVEVREPVDRADLPDLVADTLARAWGRLADQDVANALAGRGWQSLRVVVNATR</sequence>
<accession>B8IY30</accession>
<dbReference type="HOGENOM" id="CLU_2058631_0_0_5"/>
<reference evidence="2" key="1">
    <citation type="submission" date="2009-01" db="EMBL/GenBank/DDBJ databases">
        <title>Complete sequence of plasmid 4 of Methylobacterium nodulans ORS 2060.</title>
        <authorList>
            <consortium name="US DOE Joint Genome Institute"/>
            <person name="Lucas S."/>
            <person name="Copeland A."/>
            <person name="Lapidus A."/>
            <person name="Glavina del Rio T."/>
            <person name="Dalin E."/>
            <person name="Tice H."/>
            <person name="Bruce D."/>
            <person name="Goodwin L."/>
            <person name="Pitluck S."/>
            <person name="Sims D."/>
            <person name="Brettin T."/>
            <person name="Detter J.C."/>
            <person name="Han C."/>
            <person name="Larimer F."/>
            <person name="Land M."/>
            <person name="Hauser L."/>
            <person name="Kyrpides N."/>
            <person name="Ivanova N."/>
            <person name="Marx C.J."/>
            <person name="Richardson P."/>
        </authorList>
    </citation>
    <scope>NUCLEOTIDE SEQUENCE [LARGE SCALE GENOMIC DNA]</scope>
    <source>
        <strain evidence="2">LMG 21967 / CNCM I-2342 / ORS 2060</strain>
        <plasmid evidence="2">Plasmid pMNOD04</plasmid>
    </source>
</reference>
<dbReference type="KEGG" id="mno:Mnod_7727"/>
<proteinExistence type="predicted"/>
<dbReference type="EMBL" id="CP001353">
    <property type="protein sequence ID" value="ACL63320.1"/>
    <property type="molecule type" value="Genomic_DNA"/>
</dbReference>
<protein>
    <submittedName>
        <fullName evidence="1">Uncharacterized protein</fullName>
    </submittedName>
</protein>
<name>B8IY30_METNO</name>
<dbReference type="Proteomes" id="UP000008207">
    <property type="component" value="Plasmid pMNOD04"/>
</dbReference>
<dbReference type="RefSeq" id="WP_015926877.1">
    <property type="nucleotide sequence ID" value="NC_011895.1"/>
</dbReference>
<dbReference type="AlphaFoldDB" id="B8IY30"/>
<gene>
    <name evidence="1" type="ordered locus">Mnod_7727</name>
</gene>